<dbReference type="AlphaFoldDB" id="A0A847SGL0"/>
<evidence type="ECO:0000313" key="3">
    <source>
        <dbReference type="Proteomes" id="UP000552864"/>
    </source>
</evidence>
<comment type="caution">
    <text evidence="2">The sequence shown here is derived from an EMBL/GenBank/DDBJ whole genome shotgun (WGS) entry which is preliminary data.</text>
</comment>
<keyword evidence="3" id="KW-1185">Reference proteome</keyword>
<feature type="region of interest" description="Disordered" evidence="1">
    <location>
        <begin position="54"/>
        <end position="75"/>
    </location>
</feature>
<organism evidence="2 3">
    <name type="scientific">Chitinophaga eiseniae</name>
    <dbReference type="NCBI Taxonomy" id="634771"/>
    <lineage>
        <taxon>Bacteria</taxon>
        <taxon>Pseudomonadati</taxon>
        <taxon>Bacteroidota</taxon>
        <taxon>Chitinophagia</taxon>
        <taxon>Chitinophagales</taxon>
        <taxon>Chitinophagaceae</taxon>
        <taxon>Chitinophaga</taxon>
    </lineage>
</organism>
<sequence>MNIPVGALIEVADVLLENEITNNITGTNEEEDELVIEVQYEKEQREAIHQIEDIIADYEEEEDEDEEDEDEEDDK</sequence>
<gene>
    <name evidence="2" type="ORF">HGH91_20135</name>
</gene>
<reference evidence="2 3" key="1">
    <citation type="submission" date="2020-04" db="EMBL/GenBank/DDBJ databases">
        <authorList>
            <person name="Yin C."/>
        </authorList>
    </citation>
    <scope>NUCLEOTIDE SEQUENCE [LARGE SCALE GENOMIC DNA]</scope>
    <source>
        <strain evidence="2 3">Ak56</strain>
    </source>
</reference>
<dbReference type="Proteomes" id="UP000552864">
    <property type="component" value="Unassembled WGS sequence"/>
</dbReference>
<evidence type="ECO:0000313" key="2">
    <source>
        <dbReference type="EMBL" id="NLR80951.1"/>
    </source>
</evidence>
<accession>A0A847SGL0</accession>
<proteinExistence type="predicted"/>
<protein>
    <submittedName>
        <fullName evidence="2">Uncharacterized protein</fullName>
    </submittedName>
</protein>
<name>A0A847SGL0_9BACT</name>
<dbReference type="RefSeq" id="WP_168740613.1">
    <property type="nucleotide sequence ID" value="NZ_JABAHZ010000005.1"/>
</dbReference>
<dbReference type="EMBL" id="JABAHZ010000005">
    <property type="protein sequence ID" value="NLR80951.1"/>
    <property type="molecule type" value="Genomic_DNA"/>
</dbReference>
<evidence type="ECO:0000256" key="1">
    <source>
        <dbReference type="SAM" id="MobiDB-lite"/>
    </source>
</evidence>